<sequence length="189" mass="21579">MSQSIGKLWQTKFEKLLHQGNYGESLQQSQGLGNWTKAMTSAVVVTCQLMGWQASAKGYPLANKTVATSEFLALDVMAFASDYGQWQFPIAVMELENNPDRIDYSLWKVLCLRVPLRIVFCYCRSPSDRVHKIETLRNRIIQPMPVAERIAITGETLIVVGSMEHLDIFPHSFFKWWELNANTGNFQVF</sequence>
<dbReference type="RefSeq" id="WP_106289189.1">
    <property type="nucleotide sequence ID" value="NZ_CAWNTC010000072.1"/>
</dbReference>
<accession>A0A2T1C2K5</accession>
<evidence type="ECO:0000313" key="2">
    <source>
        <dbReference type="Proteomes" id="UP000238762"/>
    </source>
</evidence>
<reference evidence="1 2" key="1">
    <citation type="submission" date="2018-02" db="EMBL/GenBank/DDBJ databases">
        <authorList>
            <person name="Cohen D.B."/>
            <person name="Kent A.D."/>
        </authorList>
    </citation>
    <scope>NUCLEOTIDE SEQUENCE [LARGE SCALE GENOMIC DNA]</scope>
    <source>
        <strain evidence="1 2">CCAP 1448/3</strain>
    </source>
</reference>
<evidence type="ECO:0000313" key="1">
    <source>
        <dbReference type="EMBL" id="PSB02353.1"/>
    </source>
</evidence>
<reference evidence="1 2" key="2">
    <citation type="submission" date="2018-03" db="EMBL/GenBank/DDBJ databases">
        <title>The ancient ancestry and fast evolution of plastids.</title>
        <authorList>
            <person name="Moore K.R."/>
            <person name="Magnabosco C."/>
            <person name="Momper L."/>
            <person name="Gold D.A."/>
            <person name="Bosak T."/>
            <person name="Fournier G.P."/>
        </authorList>
    </citation>
    <scope>NUCLEOTIDE SEQUENCE [LARGE SCALE GENOMIC DNA]</scope>
    <source>
        <strain evidence="1 2">CCAP 1448/3</strain>
    </source>
</reference>
<keyword evidence="2" id="KW-1185">Reference proteome</keyword>
<dbReference type="OrthoDB" id="9255574at2"/>
<proteinExistence type="predicted"/>
<gene>
    <name evidence="1" type="ORF">C7B64_13520</name>
</gene>
<dbReference type="Proteomes" id="UP000238762">
    <property type="component" value="Unassembled WGS sequence"/>
</dbReference>
<organism evidence="1 2">
    <name type="scientific">Merismopedia glauca CCAP 1448/3</name>
    <dbReference type="NCBI Taxonomy" id="1296344"/>
    <lineage>
        <taxon>Bacteria</taxon>
        <taxon>Bacillati</taxon>
        <taxon>Cyanobacteriota</taxon>
        <taxon>Cyanophyceae</taxon>
        <taxon>Synechococcales</taxon>
        <taxon>Merismopediaceae</taxon>
        <taxon>Merismopedia</taxon>
    </lineage>
</organism>
<protein>
    <submittedName>
        <fullName evidence="1">Uncharacterized protein</fullName>
    </submittedName>
</protein>
<name>A0A2T1C2K5_9CYAN</name>
<dbReference type="AlphaFoldDB" id="A0A2T1C2K5"/>
<comment type="caution">
    <text evidence="1">The sequence shown here is derived from an EMBL/GenBank/DDBJ whole genome shotgun (WGS) entry which is preliminary data.</text>
</comment>
<dbReference type="EMBL" id="PVWJ01000063">
    <property type="protein sequence ID" value="PSB02353.1"/>
    <property type="molecule type" value="Genomic_DNA"/>
</dbReference>